<sequence length="120" mass="12497">MPASQTVEALDALLHRIPAVPGVEALHIVGETAKLAFPGGPVGDDVPFAALDALDALDERQRRLVRQLADHEQVWQIDGCSSATSGRWSAGTACRTSTSRSGRTPARGSRAPADAVTGSP</sequence>
<dbReference type="EMBL" id="BONX01000004">
    <property type="protein sequence ID" value="GIG94196.1"/>
    <property type="molecule type" value="Genomic_DNA"/>
</dbReference>
<accession>A0ABQ4EHJ0</accession>
<dbReference type="Proteomes" id="UP000621500">
    <property type="component" value="Unassembled WGS sequence"/>
</dbReference>
<comment type="caution">
    <text evidence="2">The sequence shown here is derived from an EMBL/GenBank/DDBJ whole genome shotgun (WGS) entry which is preliminary data.</text>
</comment>
<name>A0ABQ4EHJ0_9ACTN</name>
<keyword evidence="3" id="KW-1185">Reference proteome</keyword>
<proteinExistence type="predicted"/>
<gene>
    <name evidence="2" type="ORF">Pma05_07690</name>
</gene>
<evidence type="ECO:0000256" key="1">
    <source>
        <dbReference type="SAM" id="MobiDB-lite"/>
    </source>
</evidence>
<protein>
    <submittedName>
        <fullName evidence="2">Uncharacterized protein</fullName>
    </submittedName>
</protein>
<evidence type="ECO:0000313" key="3">
    <source>
        <dbReference type="Proteomes" id="UP000621500"/>
    </source>
</evidence>
<reference evidence="2 3" key="1">
    <citation type="submission" date="2021-01" db="EMBL/GenBank/DDBJ databases">
        <title>Whole genome shotgun sequence of Plantactinospora mayteni NBRC 109088.</title>
        <authorList>
            <person name="Komaki H."/>
            <person name="Tamura T."/>
        </authorList>
    </citation>
    <scope>NUCLEOTIDE SEQUENCE [LARGE SCALE GENOMIC DNA]</scope>
    <source>
        <strain evidence="2 3">NBRC 109088</strain>
    </source>
</reference>
<evidence type="ECO:0000313" key="2">
    <source>
        <dbReference type="EMBL" id="GIG94196.1"/>
    </source>
</evidence>
<organism evidence="2 3">
    <name type="scientific">Plantactinospora mayteni</name>
    <dbReference type="NCBI Taxonomy" id="566021"/>
    <lineage>
        <taxon>Bacteria</taxon>
        <taxon>Bacillati</taxon>
        <taxon>Actinomycetota</taxon>
        <taxon>Actinomycetes</taxon>
        <taxon>Micromonosporales</taxon>
        <taxon>Micromonosporaceae</taxon>
        <taxon>Plantactinospora</taxon>
    </lineage>
</organism>
<feature type="region of interest" description="Disordered" evidence="1">
    <location>
        <begin position="81"/>
        <end position="120"/>
    </location>
</feature>